<evidence type="ECO:0000313" key="3">
    <source>
        <dbReference type="Proteomes" id="UP001159042"/>
    </source>
</evidence>
<dbReference type="GO" id="GO:0031514">
    <property type="term" value="C:motile cilium"/>
    <property type="evidence" value="ECO:0007669"/>
    <property type="project" value="TreeGrafter"/>
</dbReference>
<keyword evidence="3" id="KW-1185">Reference proteome</keyword>
<dbReference type="EMBL" id="JANEYG010000003">
    <property type="protein sequence ID" value="KAJ8924232.1"/>
    <property type="molecule type" value="Genomic_DNA"/>
</dbReference>
<sequence>MSEGKAPAEEYITAEEPAVPPPDPGDYSVVDSIFGAENDYYNEYLQTVVDDGEEELEHDQKPFSYFDLLDRPRYLPEPVDLTEEHLKQINYELGLINLCWPEITDPFFEDRTNFPASYLSNTNKEKLLLLYTENFRQQFCYKYPNRLPLFLACENECGMQKMVCTTIRPTTLPYNELQSWEELIKFAGDHLKYEPLEEPTLM</sequence>
<dbReference type="PANTHER" id="PTHR35249">
    <property type="entry name" value="DYNEIN REGULATORY COMPLEX SUBUNIT 7"/>
    <property type="match status" value="1"/>
</dbReference>
<dbReference type="GO" id="GO:0030317">
    <property type="term" value="P:flagellated sperm motility"/>
    <property type="evidence" value="ECO:0007669"/>
    <property type="project" value="TreeGrafter"/>
</dbReference>
<reference evidence="2 3" key="1">
    <citation type="journal article" date="2023" name="Insect Mol. Biol.">
        <title>Genome sequencing provides insights into the evolution of gene families encoding plant cell wall-degrading enzymes in longhorned beetles.</title>
        <authorList>
            <person name="Shin N.R."/>
            <person name="Okamura Y."/>
            <person name="Kirsch R."/>
            <person name="Pauchet Y."/>
        </authorList>
    </citation>
    <scope>NUCLEOTIDE SEQUENCE [LARGE SCALE GENOMIC DNA]</scope>
    <source>
        <strain evidence="2">EAD_L_NR</strain>
    </source>
</reference>
<feature type="region of interest" description="Disordered" evidence="1">
    <location>
        <begin position="1"/>
        <end position="25"/>
    </location>
</feature>
<dbReference type="AlphaFoldDB" id="A0AAV8WDF7"/>
<dbReference type="PANTHER" id="PTHR35249:SF2">
    <property type="entry name" value="DYNEIN REGULATORY COMPLEX SUBUNIT 7"/>
    <property type="match status" value="1"/>
</dbReference>
<evidence type="ECO:0000256" key="1">
    <source>
        <dbReference type="SAM" id="MobiDB-lite"/>
    </source>
</evidence>
<organism evidence="2 3">
    <name type="scientific">Exocentrus adspersus</name>
    <dbReference type="NCBI Taxonomy" id="1586481"/>
    <lineage>
        <taxon>Eukaryota</taxon>
        <taxon>Metazoa</taxon>
        <taxon>Ecdysozoa</taxon>
        <taxon>Arthropoda</taxon>
        <taxon>Hexapoda</taxon>
        <taxon>Insecta</taxon>
        <taxon>Pterygota</taxon>
        <taxon>Neoptera</taxon>
        <taxon>Endopterygota</taxon>
        <taxon>Coleoptera</taxon>
        <taxon>Polyphaga</taxon>
        <taxon>Cucujiformia</taxon>
        <taxon>Chrysomeloidea</taxon>
        <taxon>Cerambycidae</taxon>
        <taxon>Lamiinae</taxon>
        <taxon>Acanthocinini</taxon>
        <taxon>Exocentrus</taxon>
    </lineage>
</organism>
<name>A0AAV8WDF7_9CUCU</name>
<dbReference type="Proteomes" id="UP001159042">
    <property type="component" value="Unassembled WGS sequence"/>
</dbReference>
<comment type="caution">
    <text evidence="2">The sequence shown here is derived from an EMBL/GenBank/DDBJ whole genome shotgun (WGS) entry which is preliminary data.</text>
</comment>
<protein>
    <recommendedName>
        <fullName evidence="4">Dynein regulatory complex subunit 7</fullName>
    </recommendedName>
</protein>
<evidence type="ECO:0000313" key="2">
    <source>
        <dbReference type="EMBL" id="KAJ8924232.1"/>
    </source>
</evidence>
<evidence type="ECO:0008006" key="4">
    <source>
        <dbReference type="Google" id="ProtNLM"/>
    </source>
</evidence>
<dbReference type="InterPro" id="IPR033551">
    <property type="entry name" value="DRC7/lobo"/>
</dbReference>
<feature type="non-terminal residue" evidence="2">
    <location>
        <position position="202"/>
    </location>
</feature>
<accession>A0AAV8WDF7</accession>
<proteinExistence type="predicted"/>
<gene>
    <name evidence="2" type="ORF">NQ315_007023</name>
</gene>